<dbReference type="PROSITE" id="PS50021">
    <property type="entry name" value="CH"/>
    <property type="match status" value="1"/>
</dbReference>
<accession>C1E8C4</accession>
<keyword evidence="3" id="KW-0963">Cytoplasm</keyword>
<dbReference type="InterPro" id="IPR053879">
    <property type="entry name" value="HYDIN_VesB_CFA65-like_Ig"/>
</dbReference>
<dbReference type="KEGG" id="mis:MICPUN_104861"/>
<dbReference type="Gene3D" id="1.10.418.10">
    <property type="entry name" value="Calponin-like domain"/>
    <property type="match status" value="1"/>
</dbReference>
<dbReference type="GO" id="GO:0060271">
    <property type="term" value="P:cilium assembly"/>
    <property type="evidence" value="ECO:0007669"/>
    <property type="project" value="TreeGrafter"/>
</dbReference>
<evidence type="ECO:0000256" key="6">
    <source>
        <dbReference type="SAM" id="MobiDB-lite"/>
    </source>
</evidence>
<evidence type="ECO:0000256" key="3">
    <source>
        <dbReference type="ARBA" id="ARBA00022490"/>
    </source>
</evidence>
<dbReference type="eggNOG" id="ENOG502QQ4Q">
    <property type="taxonomic scope" value="Eukaryota"/>
</dbReference>
<sequence length="2921" mass="320983">MPGGRAGSTSPVDPNDPLPWLRLFPPAVNFHGIEANTVYTAEVTVRNADSRIHTVKMIKPTTKKFFLVADAFKSVKLAPGMTAKFEVAFAADSQNDFWDKIVIQTEVGDAELPLAAYAPAPECRAEGDLDMGVIAQGCSVTRELTLTNHGSSPGAYRCDYDRTLGPALRVEPAVGSVPPASGSTPGVAKVRVTCAPDAPGASTEQLEVFFDGKAAPFHFFVDHTCVPHTLELLVDDGTGAGGAGGDPKRLTEMPFGAVLYGDAVTATCVLFNNGPNQTTFAMDVTNEEDLQGTVHAMYRGEPGPGGSSRCGELDDGTLIVEPRSGILKPYERRRISVTVAPKLATSTKGFKSVSRKIDGDAKSLACLGVITFSGVPKARCLLPITAKAVTGALDVQPASLDFGSVACHDVGDHIVMIKNMSKEAPVDYVIDRSTFFKPQPASGKILPGQSVSVVVRYEPKNLGTHVEDLTVKAMATSGKVMAKRTVRVKGFSDFVTEKPPLPGGTMAVPEDFERPRKFVSAEEVRKATIARSRAGRKHLNPIPTSLQRNTGRYTDDTLDRRFSETLTLQQATARETHRTGYVDYIRTNRRRSTKAARVNPADPTSLGLVDRSGLVDNGPPLPDPVEPLWLNPDVPEGRLRPQHRAQRLAEDDELLKLGVVSNFKRMPSTAKEMKECSRVLIPKELAKLKIGPSMLDFGEVSVLSDNLKFFTVTNENDQAVLVHVDTAGQLELKNSTPTSQVVPPGKTAHFGIALCVDRVDRNFKTTVGYSINSNRTTSYAFDVLADVVPVQLDLNASALKFRFAPENWEDTVTETLVVTNPNMYAAEYQWRVPPGCAYSVHPSRGAVPGNGMQPVRVTWSPSWTVGSPLSEENFATLVMDVVGGSTSRAVRCTADAGEPKLRFKETVVDFETIAAGLVATRYCTLKNVGRFDAVYRLDENFKAKHPQFSCDPDFGSIRPGASQRLTVTFESPYPGAHKVNMQMNLRGGKPVKIPVLTSVIVPVVHCKQQALNFGDTFRMEITKRPVTLVNTSDIDAELTCDLRQYPDFDLEISPEAWSPEYYEDVPVYALETDPGTGGSLYKIHVAGKQELTFRMVFHPTDTARKVSFAMPFLLEGVVDQPTPAEKLCKTVTAESKEPRVLLGTSLVDFAHKILLREGMRKVPHTREFTITNNDPASGPESLHWAFGKPVALDADEASVIDDGSPKPYDLVHTFQFEPKFGILKRGESVTVKCSFSPMLATKFEGKVPVYLDGAAKTKNAHLRFGVAGLGAHPRIKFDEREVRLAPTPLGVVTTRRLWLINEGFDNMGISCKLPADKLAVPLQIEWPEGQMIGIAKQRLPVDVSFESKKPLSFTATIEFLDEDGKRFPIPVSGIADNCTLTTEQFLAANDGCLTMDGADVNRPVMLPRQARYMAPPMAQLDQGADNASLARWLNACTPEGPVRDIPGDFIRTKGLLLVEIIKFWTGREIVATVEKHGLNKRQHALWLCERFDKIITYLKGTGALLNGVYPEFLVDEQDYHRLLRDKMAKVQSGEWSVVDGDRLQHWIALYEDRDRFRDVSASAWRAVLMQTIRIFVLNRITPKQFSTVPNCGDLAVNSATDASIAGSNVFSVAESIILKWMTHHRARVFPGAARVCDFDDDLRDGTVLYGLLVSHWPNLSQFSQDMKFVPETREDIVANHEVVLDMLRYVQLSYDDVTADELARSSPSERLLFCLFLYNHLPQLVPRTVIDFPTLLGQKVVKNIELTNPAMTPISYSVRLEGNPDFTVEATTVRMEKRSSAQLAVSCTPTSSLPERCRLILAAVKEESQVNGSTLVFDLNPVVKSSEPIRKIDFKAKCYEYTEQIIELQNPYPGDCEFGIVCTNYTADEVEAMAAAKEAEQMELHSAAYTGRTPRTSRRSQKSIRELMGKPPDPALGKIDPSLYPDPFGVDRRSVRLKKGEKVKLRVSFLPFIMGPHTAHLSFEDHRFGKFVYELAGGAEHPQPMSEHKAEVDIKPQMSNIVVSFINNPLELAKRTFLEKHPLAKVKDQADRIRKAEPWPQSVVYALEVVSSHMEIFGKPRLPLVKTPRAGKKTVTTGADGQKVEQFIPGENTVSLNLNLRNAGVYPGKVVLKSQFDVRVVDLEYRCGLTGDAAQLEFECAAGQSITQNIPLVNSGMKPMSVTANFAGQREYFAGYGRDMVVDGKKKADFPLTFRPARPGTFLAKLVLKTGGESISYALKGVANEPLAQGHVVIGADARGRTRHRFTVPNVFGAEREAAYEVSSDLNFVGGDPQCVVRPNATSTYDMGVAPTCSGVFHGSITFTAPDGSFCWWTLEVRVAPPPVEDTLDLTVPVREALTTQITLANPSAAPATFRIYREGHGVLGADTMRIAARSEKTYDLVYSPMLTGPTEGSVRFVSAQLGEFWYALRLDALDATAAVVPEMRSEVGGARGSTVLDIENPLDEEVLVALSCPDNPRNFIVAPPSVTVPPFGVGKFRVTYAPSSLNQLETGTIVATNEEAGTWTWSVSGRGAEPTKLPATDIFVTLGQTGSGSVSFQNPFHEPIYVDVAIETDEDAGVWEDILKKRQGVHVDGFQVVPIPFKFSPRAMTRHEATMVITTESAGDTLTWRYPLIGIAEAVPKGDHFRIEGKARRRCEMGLEVFLHGLKVDVPIEHYTFEVVVPESEKHHLRKALVIKPLMASLTPKTRSLRFAVAFRPKRAMSCSIDFLVNKQSGGRWRFPIHLEAIEPEIDGTVVVEANVNEKAEAVFSLANPDPEACAFTAYFTPDSPAEFSVKPNVGTMLPGKSPETPLKPGADRGVAVETADGGPGVDLRIRYRPKEYGGDRVGKLVVTTKENTWVFEVVGTMPEYNVPVVTTKLNTRIDPSVDEALKVAQRRRRPGTIVRENLRAENYTSRRLLSKTPGHEITPKDLMDTTRSQFN</sequence>
<dbReference type="InterPro" id="IPR001715">
    <property type="entry name" value="CH_dom"/>
</dbReference>
<feature type="region of interest" description="Disordered" evidence="6">
    <location>
        <begin position="2901"/>
        <end position="2921"/>
    </location>
</feature>
<dbReference type="InterPro" id="IPR036872">
    <property type="entry name" value="CH_dom_sf"/>
</dbReference>
<name>C1E8C4_MICCC</name>
<dbReference type="InterPro" id="IPR000535">
    <property type="entry name" value="MSP_dom"/>
</dbReference>
<dbReference type="GO" id="GO:0005737">
    <property type="term" value="C:cytoplasm"/>
    <property type="evidence" value="ECO:0007669"/>
    <property type="project" value="UniProtKB-SubCell"/>
</dbReference>
<evidence type="ECO:0000256" key="2">
    <source>
        <dbReference type="ARBA" id="ARBA00004496"/>
    </source>
</evidence>
<dbReference type="InParanoid" id="C1E8C4"/>
<dbReference type="PANTHER" id="PTHR45912:SF3">
    <property type="entry name" value="CILIA- AND FLAGELLA-ASSOCIATED PROTEIN 47"/>
    <property type="match status" value="1"/>
</dbReference>
<dbReference type="Pfam" id="PF26579">
    <property type="entry name" value="Ig_CFAP47"/>
    <property type="match status" value="1"/>
</dbReference>
<dbReference type="RefSeq" id="XP_002502868.1">
    <property type="nucleotide sequence ID" value="XM_002502822.1"/>
</dbReference>
<proteinExistence type="predicted"/>
<evidence type="ECO:0000259" key="8">
    <source>
        <dbReference type="PROSITE" id="PS50202"/>
    </source>
</evidence>
<evidence type="ECO:0000313" key="9">
    <source>
        <dbReference type="EMBL" id="ACO64126.1"/>
    </source>
</evidence>
<dbReference type="Pfam" id="PF22544">
    <property type="entry name" value="HYDIN_VesB_CFA65-like_Ig"/>
    <property type="match status" value="2"/>
</dbReference>
<evidence type="ECO:0000256" key="5">
    <source>
        <dbReference type="ARBA" id="ARBA00023273"/>
    </source>
</evidence>
<comment type="subcellular location">
    <subcellularLocation>
        <location evidence="1">Cell projection</location>
        <location evidence="1">Cilium</location>
    </subcellularLocation>
    <subcellularLocation>
        <location evidence="2">Cytoplasm</location>
    </subcellularLocation>
</comment>
<keyword evidence="5" id="KW-0966">Cell projection</keyword>
<dbReference type="Pfam" id="PF24529">
    <property type="entry name" value="CFAP47"/>
    <property type="match status" value="1"/>
</dbReference>
<keyword evidence="10" id="KW-1185">Reference proteome</keyword>
<dbReference type="PANTHER" id="PTHR45912">
    <property type="entry name" value="CILIA- AND FLAGELLA-ASSOCIATED PROTEIN 47"/>
    <property type="match status" value="1"/>
</dbReference>
<dbReference type="STRING" id="296587.C1E8C4"/>
<dbReference type="InterPro" id="IPR058952">
    <property type="entry name" value="Ig_CFAP47"/>
</dbReference>
<dbReference type="Proteomes" id="UP000002009">
    <property type="component" value="Chromosome 6"/>
</dbReference>
<dbReference type="EMBL" id="CP001327">
    <property type="protein sequence ID" value="ACO64126.1"/>
    <property type="molecule type" value="Genomic_DNA"/>
</dbReference>
<dbReference type="Gene3D" id="2.60.40.10">
    <property type="entry name" value="Immunoglobulins"/>
    <property type="match status" value="6"/>
</dbReference>
<dbReference type="OMA" id="PMTNEAK"/>
<keyword evidence="9" id="KW-0282">Flagellum</keyword>
<feature type="domain" description="MSP" evidence="8">
    <location>
        <begin position="2724"/>
        <end position="2857"/>
    </location>
</feature>
<organism evidence="9 10">
    <name type="scientific">Micromonas commoda (strain RCC299 / NOUM17 / CCMP2709)</name>
    <name type="common">Picoplanktonic green alga</name>
    <dbReference type="NCBI Taxonomy" id="296587"/>
    <lineage>
        <taxon>Eukaryota</taxon>
        <taxon>Viridiplantae</taxon>
        <taxon>Chlorophyta</taxon>
        <taxon>Mamiellophyceae</taxon>
        <taxon>Mamiellales</taxon>
        <taxon>Mamiellaceae</taxon>
        <taxon>Micromonas</taxon>
    </lineage>
</organism>
<dbReference type="OrthoDB" id="10060824at2759"/>
<dbReference type="GO" id="GO:0005929">
    <property type="term" value="C:cilium"/>
    <property type="evidence" value="ECO:0007669"/>
    <property type="project" value="UniProtKB-SubCell"/>
</dbReference>
<evidence type="ECO:0000313" key="10">
    <source>
        <dbReference type="Proteomes" id="UP000002009"/>
    </source>
</evidence>
<evidence type="ECO:0000259" key="7">
    <source>
        <dbReference type="PROSITE" id="PS50021"/>
    </source>
</evidence>
<keyword evidence="4" id="KW-0969">Cilium</keyword>
<dbReference type="GeneID" id="8244156"/>
<feature type="domain" description="Calponin-homology (CH)" evidence="7">
    <location>
        <begin position="1611"/>
        <end position="1722"/>
    </location>
</feature>
<dbReference type="InterPro" id="IPR013783">
    <property type="entry name" value="Ig-like_fold"/>
</dbReference>
<reference evidence="9 10" key="1">
    <citation type="journal article" date="2009" name="Science">
        <title>Green evolution and dynamic adaptations revealed by genomes of the marine picoeukaryotes Micromonas.</title>
        <authorList>
            <person name="Worden A.Z."/>
            <person name="Lee J.H."/>
            <person name="Mock T."/>
            <person name="Rouze P."/>
            <person name="Simmons M.P."/>
            <person name="Aerts A.L."/>
            <person name="Allen A.E."/>
            <person name="Cuvelier M.L."/>
            <person name="Derelle E."/>
            <person name="Everett M.V."/>
            <person name="Foulon E."/>
            <person name="Grimwood J."/>
            <person name="Gundlach H."/>
            <person name="Henrissat B."/>
            <person name="Napoli C."/>
            <person name="McDonald S.M."/>
            <person name="Parker M.S."/>
            <person name="Rombauts S."/>
            <person name="Salamov A."/>
            <person name="Von Dassow P."/>
            <person name="Badger J.H."/>
            <person name="Coutinho P.M."/>
            <person name="Demir E."/>
            <person name="Dubchak I."/>
            <person name="Gentemann C."/>
            <person name="Eikrem W."/>
            <person name="Gready J.E."/>
            <person name="John U."/>
            <person name="Lanier W."/>
            <person name="Lindquist E.A."/>
            <person name="Lucas S."/>
            <person name="Mayer K.F."/>
            <person name="Moreau H."/>
            <person name="Not F."/>
            <person name="Otillar R."/>
            <person name="Panaud O."/>
            <person name="Pangilinan J."/>
            <person name="Paulsen I."/>
            <person name="Piegu B."/>
            <person name="Poliakov A."/>
            <person name="Robbens S."/>
            <person name="Schmutz J."/>
            <person name="Toulza E."/>
            <person name="Wyss T."/>
            <person name="Zelensky A."/>
            <person name="Zhou K."/>
            <person name="Armbrust E.V."/>
            <person name="Bhattacharya D."/>
            <person name="Goodenough U.W."/>
            <person name="Van de Peer Y."/>
            <person name="Grigoriev I.V."/>
        </authorList>
    </citation>
    <scope>NUCLEOTIDE SEQUENCE [LARGE SCALE GENOMIC DNA]</scope>
    <source>
        <strain evidence="10">RCC299 / NOUM17</strain>
    </source>
</reference>
<evidence type="ECO:0000256" key="4">
    <source>
        <dbReference type="ARBA" id="ARBA00023069"/>
    </source>
</evidence>
<feature type="compositionally biased region" description="Basic and acidic residues" evidence="6">
    <location>
        <begin position="2903"/>
        <end position="2914"/>
    </location>
</feature>
<dbReference type="SUPFAM" id="SSF47576">
    <property type="entry name" value="Calponin-homology domain, CH-domain"/>
    <property type="match status" value="1"/>
</dbReference>
<dbReference type="PROSITE" id="PS50202">
    <property type="entry name" value="MSP"/>
    <property type="match status" value="1"/>
</dbReference>
<protein>
    <submittedName>
        <fullName evidence="9">Flagellar associated protein</fullName>
    </submittedName>
</protein>
<dbReference type="InterPro" id="IPR056343">
    <property type="entry name" value="CFAP47_dom"/>
</dbReference>
<evidence type="ECO:0000256" key="1">
    <source>
        <dbReference type="ARBA" id="ARBA00004138"/>
    </source>
</evidence>
<dbReference type="CDD" id="cd21218">
    <property type="entry name" value="CH_PLS_FIM_rpt2"/>
    <property type="match status" value="1"/>
</dbReference>
<gene>
    <name evidence="9" type="primary">FAP47</name>
    <name evidence="9" type="ORF">MICPUN_104861</name>
</gene>